<dbReference type="EMBL" id="LBHB01000002">
    <property type="protein sequence ID" value="KLE34312.1"/>
    <property type="molecule type" value="Genomic_DNA"/>
</dbReference>
<organism evidence="4 5">
    <name type="scientific">Aurantiacibacter luteus</name>
    <dbReference type="NCBI Taxonomy" id="1581420"/>
    <lineage>
        <taxon>Bacteria</taxon>
        <taxon>Pseudomonadati</taxon>
        <taxon>Pseudomonadota</taxon>
        <taxon>Alphaproteobacteria</taxon>
        <taxon>Sphingomonadales</taxon>
        <taxon>Erythrobacteraceae</taxon>
        <taxon>Aurantiacibacter</taxon>
    </lineage>
</organism>
<dbReference type="RefSeq" id="WP_047003961.1">
    <property type="nucleotide sequence ID" value="NZ_LBHB01000002.1"/>
</dbReference>
<keyword evidence="2" id="KW-0732">Signal</keyword>
<dbReference type="STRING" id="1581420.AAW00_08690"/>
<proteinExistence type="predicted"/>
<evidence type="ECO:0000313" key="5">
    <source>
        <dbReference type="Proteomes" id="UP000053464"/>
    </source>
</evidence>
<dbReference type="InterPro" id="IPR011105">
    <property type="entry name" value="Cell_wall_hydrolase_SleB"/>
</dbReference>
<evidence type="ECO:0000313" key="4">
    <source>
        <dbReference type="EMBL" id="KLE34312.1"/>
    </source>
</evidence>
<reference evidence="4 5" key="1">
    <citation type="submission" date="2015-04" db="EMBL/GenBank/DDBJ databases">
        <title>The draft genome sequence of Erythrobacter luteus KA37.</title>
        <authorList>
            <person name="Zhuang L."/>
            <person name="Liu Y."/>
            <person name="Shao Z."/>
        </authorList>
    </citation>
    <scope>NUCLEOTIDE SEQUENCE [LARGE SCALE GENOMIC DNA]</scope>
    <source>
        <strain evidence="4 5">KA37</strain>
    </source>
</reference>
<gene>
    <name evidence="4" type="ORF">AAW00_08690</name>
</gene>
<dbReference type="InterPro" id="IPR042047">
    <property type="entry name" value="SleB_dom1"/>
</dbReference>
<name>A0A0G9MUA6_9SPHN</name>
<dbReference type="GO" id="GO:0016787">
    <property type="term" value="F:hydrolase activity"/>
    <property type="evidence" value="ECO:0007669"/>
    <property type="project" value="InterPro"/>
</dbReference>
<accession>A0A0G9MUA6</accession>
<evidence type="ECO:0000259" key="3">
    <source>
        <dbReference type="Pfam" id="PF07486"/>
    </source>
</evidence>
<sequence>MTFTPLRVGAGALAAVLLATPIVTAGSGAQAQDRAEPVEQTPLEQVEPLSPPEPQVRFVASETVQEITPEQAAADDVAASDAATLAELVAETDTSALAPEVRCLAQAIYFEARGESLEGQLAVARVIINRAESDAFPDDYCSVVTQRSQFSFVRGGRIPEPGAGAAWTRAQAVARIAHRDQWDSPAGDALYFHATHVRPRWAGRMTARATINRHIFYR</sequence>
<dbReference type="Proteomes" id="UP000053464">
    <property type="component" value="Unassembled WGS sequence"/>
</dbReference>
<keyword evidence="5" id="KW-1185">Reference proteome</keyword>
<evidence type="ECO:0000256" key="1">
    <source>
        <dbReference type="SAM" id="MobiDB-lite"/>
    </source>
</evidence>
<feature type="domain" description="Cell wall hydrolase SleB" evidence="3">
    <location>
        <begin position="114"/>
        <end position="217"/>
    </location>
</feature>
<feature type="signal peptide" evidence="2">
    <location>
        <begin position="1"/>
        <end position="25"/>
    </location>
</feature>
<dbReference type="Gene3D" id="1.10.10.2520">
    <property type="entry name" value="Cell wall hydrolase SleB, domain 1"/>
    <property type="match status" value="1"/>
</dbReference>
<dbReference type="PATRIC" id="fig|1581420.6.peg.1786"/>
<dbReference type="Pfam" id="PF07486">
    <property type="entry name" value="Hydrolase_2"/>
    <property type="match status" value="1"/>
</dbReference>
<feature type="chain" id="PRO_5002580577" description="Cell wall hydrolase SleB domain-containing protein" evidence="2">
    <location>
        <begin position="26"/>
        <end position="218"/>
    </location>
</feature>
<protein>
    <recommendedName>
        <fullName evidence="3">Cell wall hydrolase SleB domain-containing protein</fullName>
    </recommendedName>
</protein>
<dbReference type="AlphaFoldDB" id="A0A0G9MUA6"/>
<comment type="caution">
    <text evidence="4">The sequence shown here is derived from an EMBL/GenBank/DDBJ whole genome shotgun (WGS) entry which is preliminary data.</text>
</comment>
<evidence type="ECO:0000256" key="2">
    <source>
        <dbReference type="SAM" id="SignalP"/>
    </source>
</evidence>
<dbReference type="OrthoDB" id="9785345at2"/>
<feature type="region of interest" description="Disordered" evidence="1">
    <location>
        <begin position="28"/>
        <end position="51"/>
    </location>
</feature>